<comment type="catalytic activity">
    <reaction evidence="9">
        <text>N-terminal L-prolyl-L-prolyl-L-lysyl-[protein] + 2 S-adenosyl-L-methionine = N-terminal N,N-dimethyl-L-prolyl-L-prolyl-L-lysyl-[protein] + 2 S-adenosyl-L-homocysteine + 2 H(+)</text>
        <dbReference type="Rhea" id="RHEA:54736"/>
        <dbReference type="Rhea" id="RHEA-COMP:13787"/>
        <dbReference type="Rhea" id="RHEA-COMP:13974"/>
        <dbReference type="ChEBI" id="CHEBI:15378"/>
        <dbReference type="ChEBI" id="CHEBI:57856"/>
        <dbReference type="ChEBI" id="CHEBI:59789"/>
        <dbReference type="ChEBI" id="CHEBI:138059"/>
        <dbReference type="ChEBI" id="CHEBI:138318"/>
        <dbReference type="EC" id="2.1.1.244"/>
    </reaction>
</comment>
<comment type="catalytic activity">
    <reaction evidence="8">
        <text>N-terminal L-seryl-L-prolyl-L-lysyl-[protein] + 3 S-adenosyl-L-methionine = N-terminal N,N,N-trimethyl-L-seryl-L-prolyl-L-lysyl-[protein] + 3 S-adenosyl-L-homocysteine + 3 H(+)</text>
        <dbReference type="Rhea" id="RHEA:54724"/>
        <dbReference type="Rhea" id="RHEA-COMP:13789"/>
        <dbReference type="Rhea" id="RHEA-COMP:13973"/>
        <dbReference type="ChEBI" id="CHEBI:15378"/>
        <dbReference type="ChEBI" id="CHEBI:57856"/>
        <dbReference type="ChEBI" id="CHEBI:59789"/>
        <dbReference type="ChEBI" id="CHEBI:138061"/>
        <dbReference type="ChEBI" id="CHEBI:138317"/>
        <dbReference type="EC" id="2.1.1.244"/>
    </reaction>
</comment>
<evidence type="ECO:0000313" key="12">
    <source>
        <dbReference type="EnsemblMetazoa" id="LLOJ000364-PA"/>
    </source>
</evidence>
<evidence type="ECO:0000256" key="6">
    <source>
        <dbReference type="ARBA" id="ARBA00039449"/>
    </source>
</evidence>
<evidence type="ECO:0000256" key="2">
    <source>
        <dbReference type="ARBA" id="ARBA00022603"/>
    </source>
</evidence>
<dbReference type="Pfam" id="PF05891">
    <property type="entry name" value="Methyltransf_PK"/>
    <property type="match status" value="1"/>
</dbReference>
<keyword evidence="4 11" id="KW-0949">S-adenosyl-L-methionine</keyword>
<dbReference type="PANTHER" id="PTHR12753">
    <property type="entry name" value="AD-003 - RELATED"/>
    <property type="match status" value="1"/>
</dbReference>
<dbReference type="CDD" id="cd02440">
    <property type="entry name" value="AdoMet_MTases"/>
    <property type="match status" value="1"/>
</dbReference>
<evidence type="ECO:0000256" key="1">
    <source>
        <dbReference type="ARBA" id="ARBA00009059"/>
    </source>
</evidence>
<feature type="binding site" evidence="11">
    <location>
        <position position="108"/>
    </location>
    <ligand>
        <name>S-adenosyl-L-methionine</name>
        <dbReference type="ChEBI" id="CHEBI:59789"/>
    </ligand>
</feature>
<evidence type="ECO:0000256" key="8">
    <source>
        <dbReference type="ARBA" id="ARBA00047306"/>
    </source>
</evidence>
<reference evidence="12" key="1">
    <citation type="submission" date="2020-05" db="UniProtKB">
        <authorList>
            <consortium name="EnsemblMetazoa"/>
        </authorList>
    </citation>
    <scope>IDENTIFICATION</scope>
    <source>
        <strain evidence="12">Jacobina</strain>
    </source>
</reference>
<dbReference type="PANTHER" id="PTHR12753:SF0">
    <property type="entry name" value="ALPHA N-TERMINAL PROTEIN METHYLTRANSFERASE 1"/>
    <property type="match status" value="1"/>
</dbReference>
<name>A0A1B0C8U2_LUTLO</name>
<comment type="similarity">
    <text evidence="1">Belongs to the methyltransferase superfamily. NTM1 family.</text>
</comment>
<evidence type="ECO:0000256" key="11">
    <source>
        <dbReference type="PIRSR" id="PIRSR016958-1"/>
    </source>
</evidence>
<keyword evidence="3" id="KW-0808">Transferase</keyword>
<dbReference type="GO" id="GO:0005737">
    <property type="term" value="C:cytoplasm"/>
    <property type="evidence" value="ECO:0007669"/>
    <property type="project" value="TreeGrafter"/>
</dbReference>
<dbReference type="GO" id="GO:0032259">
    <property type="term" value="P:methylation"/>
    <property type="evidence" value="ECO:0007669"/>
    <property type="project" value="UniProtKB-KW"/>
</dbReference>
<sequence length="265" mass="30021">MDLPTRDKSKNLVENSVCFSEDPTLTSIVNEVTASQLTKLNLNTSQHDNEEFYEKAKKYWETVSPTIDGILGGFAEVSPRDIQSSAQLLTAIFRLKPRPGRSRALDCGAGIGRVTKHLLVRFFDKVDLVEQCPQFATQIPEYVGDTKHLGEIYTQGLQDFTPEEGKYDVIWTQWVLGHLTDDDLVAFWRRCISGLAKGGVIVMKENTSSSNEVEVDNEDSSVTRPLKLIRQLLREAGLREIRIQKQENMPRGLFPIYMIVMRASR</sequence>
<evidence type="ECO:0000256" key="4">
    <source>
        <dbReference type="ARBA" id="ARBA00022691"/>
    </source>
</evidence>
<keyword evidence="2" id="KW-0489">Methyltransferase</keyword>
<evidence type="ECO:0000313" key="13">
    <source>
        <dbReference type="Proteomes" id="UP000092461"/>
    </source>
</evidence>
<dbReference type="VEuPathDB" id="VectorBase:LLOJ000364"/>
<dbReference type="GO" id="GO:0071885">
    <property type="term" value="F:N-terminal protein N-methyltransferase activity"/>
    <property type="evidence" value="ECO:0007669"/>
    <property type="project" value="UniProtKB-EC"/>
</dbReference>
<dbReference type="InterPro" id="IPR008576">
    <property type="entry name" value="MeTrfase_NTM1"/>
</dbReference>
<evidence type="ECO:0000256" key="3">
    <source>
        <dbReference type="ARBA" id="ARBA00022679"/>
    </source>
</evidence>
<dbReference type="SUPFAM" id="SSF53335">
    <property type="entry name" value="S-adenosyl-L-methionine-dependent methyltransferases"/>
    <property type="match status" value="1"/>
</dbReference>
<dbReference type="EnsemblMetazoa" id="LLOJ000364-RA">
    <property type="protein sequence ID" value="LLOJ000364-PA"/>
    <property type="gene ID" value="LLOJ000364"/>
</dbReference>
<feature type="binding site" evidence="11">
    <location>
        <begin position="157"/>
        <end position="158"/>
    </location>
    <ligand>
        <name>S-adenosyl-L-methionine</name>
        <dbReference type="ChEBI" id="CHEBI:59789"/>
    </ligand>
</feature>
<organism evidence="12 13">
    <name type="scientific">Lutzomyia longipalpis</name>
    <name type="common">Sand fly</name>
    <dbReference type="NCBI Taxonomy" id="7200"/>
    <lineage>
        <taxon>Eukaryota</taxon>
        <taxon>Metazoa</taxon>
        <taxon>Ecdysozoa</taxon>
        <taxon>Arthropoda</taxon>
        <taxon>Hexapoda</taxon>
        <taxon>Insecta</taxon>
        <taxon>Pterygota</taxon>
        <taxon>Neoptera</taxon>
        <taxon>Endopterygota</taxon>
        <taxon>Diptera</taxon>
        <taxon>Nematocera</taxon>
        <taxon>Psychodoidea</taxon>
        <taxon>Psychodidae</taxon>
        <taxon>Lutzomyia</taxon>
        <taxon>Lutzomyia</taxon>
    </lineage>
</organism>
<dbReference type="PIRSF" id="PIRSF016958">
    <property type="entry name" value="DUF858_MeTrfase_lik"/>
    <property type="match status" value="1"/>
</dbReference>
<evidence type="ECO:0000256" key="5">
    <source>
        <dbReference type="ARBA" id="ARBA00039112"/>
    </source>
</evidence>
<proteinExistence type="inferred from homology"/>
<feature type="binding site" evidence="11">
    <location>
        <position position="173"/>
    </location>
    <ligand>
        <name>S-adenosyl-L-methionine</name>
        <dbReference type="ChEBI" id="CHEBI:59789"/>
    </ligand>
</feature>
<evidence type="ECO:0000256" key="9">
    <source>
        <dbReference type="ARBA" id="ARBA00047885"/>
    </source>
</evidence>
<dbReference type="VEuPathDB" id="VectorBase:LLONM1_003678"/>
<evidence type="ECO:0000256" key="10">
    <source>
        <dbReference type="ARBA" id="ARBA00048167"/>
    </source>
</evidence>
<dbReference type="Proteomes" id="UP000092461">
    <property type="component" value="Unassembled WGS sequence"/>
</dbReference>
<dbReference type="EC" id="2.1.1.244" evidence="5"/>
<keyword evidence="13" id="KW-1185">Reference proteome</keyword>
<dbReference type="EMBL" id="AJWK01001404">
    <property type="status" value="NOT_ANNOTATED_CDS"/>
    <property type="molecule type" value="Genomic_DNA"/>
</dbReference>
<comment type="catalytic activity">
    <reaction evidence="10">
        <text>N-terminal L-alanyl-L-prolyl-L-lysyl-[protein] + 3 S-adenosyl-L-methionine = N-terminal N,N,N-trimethyl-L-alanyl-L-prolyl-L-lysyl-[protein] + 3 S-adenosyl-L-homocysteine + 3 H(+)</text>
        <dbReference type="Rhea" id="RHEA:54712"/>
        <dbReference type="Rhea" id="RHEA-COMP:13785"/>
        <dbReference type="Rhea" id="RHEA-COMP:13971"/>
        <dbReference type="ChEBI" id="CHEBI:15378"/>
        <dbReference type="ChEBI" id="CHEBI:57856"/>
        <dbReference type="ChEBI" id="CHEBI:59789"/>
        <dbReference type="ChEBI" id="CHEBI:138057"/>
        <dbReference type="ChEBI" id="CHEBI:138315"/>
        <dbReference type="EC" id="2.1.1.244"/>
    </reaction>
</comment>
<evidence type="ECO:0000256" key="7">
    <source>
        <dbReference type="ARBA" id="ARBA00043129"/>
    </source>
</evidence>
<dbReference type="FunFam" id="3.40.50.150:FF:000025">
    <property type="entry name" value="N-terminal Xaa-Pro-Lys N-methyltransferase 1"/>
    <property type="match status" value="1"/>
</dbReference>
<protein>
    <recommendedName>
        <fullName evidence="6">Alpha N-terminal protein methyltransferase 1</fullName>
        <ecNumber evidence="5">2.1.1.244</ecNumber>
    </recommendedName>
    <alternativeName>
        <fullName evidence="7">X-Pro-Lys N-terminal protein methyltransferase 1</fullName>
    </alternativeName>
</protein>
<dbReference type="InterPro" id="IPR029063">
    <property type="entry name" value="SAM-dependent_MTases_sf"/>
</dbReference>
<dbReference type="Gene3D" id="3.40.50.150">
    <property type="entry name" value="Vaccinia Virus protein VP39"/>
    <property type="match status" value="1"/>
</dbReference>
<dbReference type="AlphaFoldDB" id="A0A1B0C8U2"/>
<accession>A0A1B0C8U2</accession>
<feature type="binding site" evidence="11">
    <location>
        <position position="113"/>
    </location>
    <ligand>
        <name>S-adenosyl-L-methionine</name>
        <dbReference type="ChEBI" id="CHEBI:59789"/>
    </ligand>
</feature>